<name>A0A7W8FV23_9BACL</name>
<sequence length="116" mass="13544">MMREICPCCAYPTLEKRSYDEICILCDWEDGSYNELDPEKIDGGPNGDYSLAEARRNFEAHLTMYRKKTKDITPAVIEKKRMLMEAYESLNINNEETETIKWDKIVKLEQSLNLQG</sequence>
<dbReference type="Proteomes" id="UP000525923">
    <property type="component" value="Unassembled WGS sequence"/>
</dbReference>
<organism evidence="2 3">
    <name type="scientific">Planococcus koreensis</name>
    <dbReference type="NCBI Taxonomy" id="112331"/>
    <lineage>
        <taxon>Bacteria</taxon>
        <taxon>Bacillati</taxon>
        <taxon>Bacillota</taxon>
        <taxon>Bacilli</taxon>
        <taxon>Bacillales</taxon>
        <taxon>Caryophanaceae</taxon>
        <taxon>Planococcus</taxon>
    </lineage>
</organism>
<evidence type="ECO:0000259" key="1">
    <source>
        <dbReference type="Pfam" id="PF14206"/>
    </source>
</evidence>
<accession>A0A7W8FV23</accession>
<comment type="caution">
    <text evidence="2">The sequence shown here is derived from an EMBL/GenBank/DDBJ whole genome shotgun (WGS) entry which is preliminary data.</text>
</comment>
<keyword evidence="3" id="KW-1185">Reference proteome</keyword>
<gene>
    <name evidence="2" type="ORF">HNQ44_001855</name>
</gene>
<dbReference type="EMBL" id="JACHHE010000004">
    <property type="protein sequence ID" value="MBB5180427.1"/>
    <property type="molecule type" value="Genomic_DNA"/>
</dbReference>
<dbReference type="RefSeq" id="WP_135504614.1">
    <property type="nucleotide sequence ID" value="NZ_JACHHE010000004.1"/>
</dbReference>
<reference evidence="2 3" key="1">
    <citation type="submission" date="2020-08" db="EMBL/GenBank/DDBJ databases">
        <title>Genomic Encyclopedia of Type Strains, Phase IV (KMG-IV): sequencing the most valuable type-strain genomes for metagenomic binning, comparative biology and taxonomic classification.</title>
        <authorList>
            <person name="Goeker M."/>
        </authorList>
    </citation>
    <scope>NUCLEOTIDE SEQUENCE [LARGE SCALE GENOMIC DNA]</scope>
    <source>
        <strain evidence="2 3">DSM 15895</strain>
    </source>
</reference>
<evidence type="ECO:0000313" key="2">
    <source>
        <dbReference type="EMBL" id="MBB5180427.1"/>
    </source>
</evidence>
<evidence type="ECO:0000313" key="3">
    <source>
        <dbReference type="Proteomes" id="UP000525923"/>
    </source>
</evidence>
<dbReference type="InterPro" id="IPR025983">
    <property type="entry name" value="Cys_rich_CPCC"/>
</dbReference>
<dbReference type="Pfam" id="PF14206">
    <property type="entry name" value="Cys_rich_CPCC"/>
    <property type="match status" value="1"/>
</dbReference>
<proteinExistence type="predicted"/>
<dbReference type="OrthoDB" id="1456570at2"/>
<protein>
    <recommendedName>
        <fullName evidence="1">Cysteine-rich CPCC domain-containing protein</fullName>
    </recommendedName>
</protein>
<dbReference type="AlphaFoldDB" id="A0A7W8FV23"/>
<feature type="domain" description="Cysteine-rich CPCC" evidence="1">
    <location>
        <begin position="6"/>
        <end position="74"/>
    </location>
</feature>